<evidence type="ECO:0000313" key="2">
    <source>
        <dbReference type="Proteomes" id="UP001596296"/>
    </source>
</evidence>
<name>A0ABD5UU80_9EURY</name>
<evidence type="ECO:0000313" key="1">
    <source>
        <dbReference type="EMBL" id="MFC6893124.1"/>
    </source>
</evidence>
<proteinExistence type="predicted"/>
<dbReference type="RefSeq" id="WP_379744361.1">
    <property type="nucleotide sequence ID" value="NZ_JBHSVN010000001.1"/>
</dbReference>
<accession>A0ABD5UU80</accession>
<keyword evidence="2" id="KW-1185">Reference proteome</keyword>
<dbReference type="Proteomes" id="UP001596296">
    <property type="component" value="Unassembled WGS sequence"/>
</dbReference>
<dbReference type="Pfam" id="PF24001">
    <property type="entry name" value="DUF7317"/>
    <property type="match status" value="1"/>
</dbReference>
<sequence length="64" mass="6903">MALHGLATALTLYDSGTLTLSQAASRAGIGETEFIAQLERRGIEVSESDRSARKRVETRPARAD</sequence>
<organism evidence="1 2">
    <name type="scientific">Halopenitus salinus</name>
    <dbReference type="NCBI Taxonomy" id="1198295"/>
    <lineage>
        <taxon>Archaea</taxon>
        <taxon>Methanobacteriati</taxon>
        <taxon>Methanobacteriota</taxon>
        <taxon>Stenosarchaea group</taxon>
        <taxon>Halobacteria</taxon>
        <taxon>Halobacteriales</taxon>
        <taxon>Haloferacaceae</taxon>
        <taxon>Halopenitus</taxon>
    </lineage>
</organism>
<gene>
    <name evidence="1" type="ORF">ACFQE9_10990</name>
</gene>
<dbReference type="InterPro" id="IPR055741">
    <property type="entry name" value="DUF7317"/>
</dbReference>
<dbReference type="EMBL" id="JBHSXL010000009">
    <property type="protein sequence ID" value="MFC6893124.1"/>
    <property type="molecule type" value="Genomic_DNA"/>
</dbReference>
<dbReference type="AlphaFoldDB" id="A0ABD5UU80"/>
<reference evidence="1 2" key="1">
    <citation type="journal article" date="2019" name="Int. J. Syst. Evol. Microbiol.">
        <title>The Global Catalogue of Microorganisms (GCM) 10K type strain sequencing project: providing services to taxonomists for standard genome sequencing and annotation.</title>
        <authorList>
            <consortium name="The Broad Institute Genomics Platform"/>
            <consortium name="The Broad Institute Genome Sequencing Center for Infectious Disease"/>
            <person name="Wu L."/>
            <person name="Ma J."/>
        </authorList>
    </citation>
    <scope>NUCLEOTIDE SEQUENCE [LARGE SCALE GENOMIC DNA]</scope>
    <source>
        <strain evidence="1 2">SKJ47</strain>
    </source>
</reference>
<protein>
    <submittedName>
        <fullName evidence="1">UPF0175 family protein</fullName>
    </submittedName>
</protein>
<comment type="caution">
    <text evidence="1">The sequence shown here is derived from an EMBL/GenBank/DDBJ whole genome shotgun (WGS) entry which is preliminary data.</text>
</comment>